<keyword evidence="9" id="KW-1185">Reference proteome</keyword>
<sequence>MGFTERVLVPFLQENWAVVGIGLLVVAVSYILFYKRNKALDINQEHTQEQHIQKNRAAKSVASKGGVGDDDDEELDVSKLVPPKFPENQAHILFQHDRYNEEELVQRSKEYYELMNKRRSVRFFSKDPVPVEVMENIIRTAGTAPSGAHTEPWTYVVVGDQEVKENIREIVESEEEINYKQRMGPQWTRDLAFVKTSWVKEYLTEAPWLVLGFKQVYGILPDGRKRNHYYHEISTAISFGILLSAIQQKCIVNLTFKRPAQGFRVSPLSVCISKLKMTLF</sequence>
<reference evidence="8 9" key="1">
    <citation type="submission" date="2024-05" db="EMBL/GenBank/DDBJ databases">
        <authorList>
            <person name="Wallberg A."/>
        </authorList>
    </citation>
    <scope>NUCLEOTIDE SEQUENCE [LARGE SCALE GENOMIC DNA]</scope>
</reference>
<dbReference type="Proteomes" id="UP001497623">
    <property type="component" value="Unassembled WGS sequence"/>
</dbReference>
<name>A0AAV2RN92_MEGNR</name>
<accession>A0AAV2RN92</accession>
<keyword evidence="3" id="KW-0288">FMN</keyword>
<proteinExistence type="inferred from homology"/>
<dbReference type="PANTHER" id="PTHR23026:SF90">
    <property type="entry name" value="IODOTYROSINE DEIODINASE 1"/>
    <property type="match status" value="1"/>
</dbReference>
<keyword evidence="2" id="KW-0285">Flavoprotein</keyword>
<keyword evidence="6" id="KW-0472">Membrane</keyword>
<dbReference type="GO" id="GO:0005886">
    <property type="term" value="C:plasma membrane"/>
    <property type="evidence" value="ECO:0007669"/>
    <property type="project" value="TreeGrafter"/>
</dbReference>
<comment type="similarity">
    <text evidence="1">Belongs to the nitroreductase family.</text>
</comment>
<feature type="transmembrane region" description="Helical" evidence="6">
    <location>
        <begin position="16"/>
        <end position="34"/>
    </location>
</feature>
<evidence type="ECO:0000256" key="5">
    <source>
        <dbReference type="SAM" id="MobiDB-lite"/>
    </source>
</evidence>
<dbReference type="Gene3D" id="3.40.109.10">
    <property type="entry name" value="NADH Oxidase"/>
    <property type="match status" value="1"/>
</dbReference>
<dbReference type="InterPro" id="IPR029479">
    <property type="entry name" value="Nitroreductase"/>
</dbReference>
<feature type="non-terminal residue" evidence="8">
    <location>
        <position position="280"/>
    </location>
</feature>
<evidence type="ECO:0000313" key="9">
    <source>
        <dbReference type="Proteomes" id="UP001497623"/>
    </source>
</evidence>
<dbReference type="Pfam" id="PF00881">
    <property type="entry name" value="Nitroreductase"/>
    <property type="match status" value="1"/>
</dbReference>
<feature type="region of interest" description="Disordered" evidence="5">
    <location>
        <begin position="50"/>
        <end position="73"/>
    </location>
</feature>
<dbReference type="InterPro" id="IPR050627">
    <property type="entry name" value="Nitroreductase/BluB"/>
</dbReference>
<evidence type="ECO:0000256" key="4">
    <source>
        <dbReference type="ARBA" id="ARBA00023002"/>
    </source>
</evidence>
<dbReference type="GO" id="GO:0006570">
    <property type="term" value="P:tyrosine metabolic process"/>
    <property type="evidence" value="ECO:0007669"/>
    <property type="project" value="TreeGrafter"/>
</dbReference>
<dbReference type="GO" id="GO:0140616">
    <property type="term" value="F:iodotyrosine deiodinase activity"/>
    <property type="evidence" value="ECO:0007669"/>
    <property type="project" value="UniProtKB-ARBA"/>
</dbReference>
<evidence type="ECO:0000259" key="7">
    <source>
        <dbReference type="Pfam" id="PF00881"/>
    </source>
</evidence>
<dbReference type="CDD" id="cd02144">
    <property type="entry name" value="iodotyrosine_dehalogenase"/>
    <property type="match status" value="1"/>
</dbReference>
<gene>
    <name evidence="8" type="ORF">MNOR_LOCUS27381</name>
</gene>
<dbReference type="SUPFAM" id="SSF55469">
    <property type="entry name" value="FMN-dependent nitroreductase-like"/>
    <property type="match status" value="1"/>
</dbReference>
<keyword evidence="6" id="KW-0812">Transmembrane</keyword>
<feature type="domain" description="Nitroreductase" evidence="7">
    <location>
        <begin position="117"/>
        <end position="228"/>
    </location>
</feature>
<evidence type="ECO:0000256" key="3">
    <source>
        <dbReference type="ARBA" id="ARBA00022643"/>
    </source>
</evidence>
<dbReference type="AlphaFoldDB" id="A0AAV2RN92"/>
<keyword evidence="6" id="KW-1133">Transmembrane helix</keyword>
<evidence type="ECO:0000313" key="8">
    <source>
        <dbReference type="EMBL" id="CAL4134161.1"/>
    </source>
</evidence>
<dbReference type="EMBL" id="CAXKWB010028724">
    <property type="protein sequence ID" value="CAL4134161.1"/>
    <property type="molecule type" value="Genomic_DNA"/>
</dbReference>
<evidence type="ECO:0000256" key="6">
    <source>
        <dbReference type="SAM" id="Phobius"/>
    </source>
</evidence>
<organism evidence="8 9">
    <name type="scientific">Meganyctiphanes norvegica</name>
    <name type="common">Northern krill</name>
    <name type="synonym">Thysanopoda norvegica</name>
    <dbReference type="NCBI Taxonomy" id="48144"/>
    <lineage>
        <taxon>Eukaryota</taxon>
        <taxon>Metazoa</taxon>
        <taxon>Ecdysozoa</taxon>
        <taxon>Arthropoda</taxon>
        <taxon>Crustacea</taxon>
        <taxon>Multicrustacea</taxon>
        <taxon>Malacostraca</taxon>
        <taxon>Eumalacostraca</taxon>
        <taxon>Eucarida</taxon>
        <taxon>Euphausiacea</taxon>
        <taxon>Euphausiidae</taxon>
        <taxon>Meganyctiphanes</taxon>
    </lineage>
</organism>
<dbReference type="PANTHER" id="PTHR23026">
    <property type="entry name" value="NADPH NITROREDUCTASE"/>
    <property type="match status" value="1"/>
</dbReference>
<dbReference type="InterPro" id="IPR000415">
    <property type="entry name" value="Nitroreductase-like"/>
</dbReference>
<comment type="caution">
    <text evidence="8">The sequence shown here is derived from an EMBL/GenBank/DDBJ whole genome shotgun (WGS) entry which is preliminary data.</text>
</comment>
<keyword evidence="4" id="KW-0560">Oxidoreductase</keyword>
<evidence type="ECO:0000256" key="1">
    <source>
        <dbReference type="ARBA" id="ARBA00007118"/>
    </source>
</evidence>
<protein>
    <recommendedName>
        <fullName evidence="7">Nitroreductase domain-containing protein</fullName>
    </recommendedName>
</protein>
<evidence type="ECO:0000256" key="2">
    <source>
        <dbReference type="ARBA" id="ARBA00022630"/>
    </source>
</evidence>